<protein>
    <submittedName>
        <fullName evidence="1">Uncharacterized protein</fullName>
    </submittedName>
</protein>
<reference evidence="1" key="1">
    <citation type="journal article" date="2014" name="Front. Microbiol.">
        <title>High frequency of phylogenetically diverse reductive dehalogenase-homologous genes in deep subseafloor sedimentary metagenomes.</title>
        <authorList>
            <person name="Kawai M."/>
            <person name="Futagami T."/>
            <person name="Toyoda A."/>
            <person name="Takaki Y."/>
            <person name="Nishi S."/>
            <person name="Hori S."/>
            <person name="Arai W."/>
            <person name="Tsubouchi T."/>
            <person name="Morono Y."/>
            <person name="Uchiyama I."/>
            <person name="Ito T."/>
            <person name="Fujiyama A."/>
            <person name="Inagaki F."/>
            <person name="Takami H."/>
        </authorList>
    </citation>
    <scope>NUCLEOTIDE SEQUENCE</scope>
    <source>
        <strain evidence="1">Expedition CK06-06</strain>
    </source>
</reference>
<organism evidence="1">
    <name type="scientific">marine sediment metagenome</name>
    <dbReference type="NCBI Taxonomy" id="412755"/>
    <lineage>
        <taxon>unclassified sequences</taxon>
        <taxon>metagenomes</taxon>
        <taxon>ecological metagenomes</taxon>
    </lineage>
</organism>
<sequence>TPFLKRFAYTHCEASGLESGRNLERPLPWDLNYPCKPRGKGNRESFLGILDFIQIGNGDPELVAMYLLYCDELQKQEMPKLVAAPLEDSIDEIINVLIQHFNQSRGQGKSRLPVLALYAIYSRLIKEVSRYKGAKKRLSISFSPGFAWIIEIPRQGTL</sequence>
<dbReference type="EMBL" id="BART01037222">
    <property type="protein sequence ID" value="GAH06096.1"/>
    <property type="molecule type" value="Genomic_DNA"/>
</dbReference>
<gene>
    <name evidence="1" type="ORF">S01H4_62382</name>
</gene>
<name>X1CCW7_9ZZZZ</name>
<comment type="caution">
    <text evidence="1">The sequence shown here is derived from an EMBL/GenBank/DDBJ whole genome shotgun (WGS) entry which is preliminary data.</text>
</comment>
<accession>X1CCW7</accession>
<proteinExistence type="predicted"/>
<evidence type="ECO:0000313" key="1">
    <source>
        <dbReference type="EMBL" id="GAH06096.1"/>
    </source>
</evidence>
<feature type="non-terminal residue" evidence="1">
    <location>
        <position position="158"/>
    </location>
</feature>
<feature type="non-terminal residue" evidence="1">
    <location>
        <position position="1"/>
    </location>
</feature>
<dbReference type="AlphaFoldDB" id="X1CCW7"/>